<keyword evidence="1" id="KW-0472">Membrane</keyword>
<feature type="transmembrane region" description="Helical" evidence="1">
    <location>
        <begin position="41"/>
        <end position="66"/>
    </location>
</feature>
<organism evidence="2">
    <name type="scientific">Nyssomyia neivai</name>
    <dbReference type="NCBI Taxonomy" id="330878"/>
    <lineage>
        <taxon>Eukaryota</taxon>
        <taxon>Metazoa</taxon>
        <taxon>Ecdysozoa</taxon>
        <taxon>Arthropoda</taxon>
        <taxon>Hexapoda</taxon>
        <taxon>Insecta</taxon>
        <taxon>Pterygota</taxon>
        <taxon>Neoptera</taxon>
        <taxon>Endopterygota</taxon>
        <taxon>Diptera</taxon>
        <taxon>Nematocera</taxon>
        <taxon>Psychodoidea</taxon>
        <taxon>Psychodidae</taxon>
        <taxon>Nyssomyia</taxon>
    </lineage>
</organism>
<accession>A0A1L8D762</accession>
<name>A0A1L8D762_9DIPT</name>
<evidence type="ECO:0000256" key="1">
    <source>
        <dbReference type="SAM" id="Phobius"/>
    </source>
</evidence>
<keyword evidence="1" id="KW-1133">Transmembrane helix</keyword>
<dbReference type="AlphaFoldDB" id="A0A1L8D762"/>
<reference evidence="2" key="1">
    <citation type="submission" date="2016-12" db="EMBL/GenBank/DDBJ databases">
        <title>An insight into the sialome and mialome of the sand fly, Nyssomyia neivai.</title>
        <authorList>
            <person name="Sebastian V."/>
            <person name="Goulart T.M."/>
            <person name="Oliveira W."/>
            <person name="Calvo E."/>
            <person name="Oliveira L.F."/>
            <person name="Pinto M.C."/>
            <person name="Rosselino A.M."/>
            <person name="Ribeiro J.M."/>
        </authorList>
    </citation>
    <scope>NUCLEOTIDE SEQUENCE</scope>
</reference>
<sequence length="102" mass="12102">MPQRMFKMGFFCGLLSHPGIECYEMCVCTKSGDQGGVCTFVLFFFSLVVVTRNIYFTYIYIIYYIYPRDVYNGASLTLKFPREFNPHHIQNFCKVNFRIYLK</sequence>
<protein>
    <submittedName>
        <fullName evidence="2">Uncharacterized protein</fullName>
    </submittedName>
</protein>
<proteinExistence type="predicted"/>
<keyword evidence="1" id="KW-0812">Transmembrane</keyword>
<evidence type="ECO:0000313" key="2">
    <source>
        <dbReference type="EMBL" id="JAV02170.1"/>
    </source>
</evidence>
<dbReference type="EMBL" id="GFDF01011914">
    <property type="protein sequence ID" value="JAV02170.1"/>
    <property type="molecule type" value="Transcribed_RNA"/>
</dbReference>